<comment type="similarity">
    <text evidence="8">Belongs to the IFT172 family.</text>
</comment>
<evidence type="ECO:0000313" key="9">
    <source>
        <dbReference type="EMBL" id="GFH08379.1"/>
    </source>
</evidence>
<evidence type="ECO:0000256" key="1">
    <source>
        <dbReference type="ARBA" id="ARBA00004138"/>
    </source>
</evidence>
<dbReference type="Proteomes" id="UP000485058">
    <property type="component" value="Unassembled WGS sequence"/>
</dbReference>
<keyword evidence="4" id="KW-0677">Repeat</keyword>
<evidence type="ECO:0000256" key="7">
    <source>
        <dbReference type="ARBA" id="ARBA00023273"/>
    </source>
</evidence>
<proteinExistence type="inferred from homology"/>
<evidence type="ECO:0000256" key="5">
    <source>
        <dbReference type="ARBA" id="ARBA00022803"/>
    </source>
</evidence>
<dbReference type="GO" id="GO:0036064">
    <property type="term" value="C:ciliary basal body"/>
    <property type="evidence" value="ECO:0007669"/>
    <property type="project" value="TreeGrafter"/>
</dbReference>
<keyword evidence="7" id="KW-0966">Cell projection</keyword>
<dbReference type="GO" id="GO:0030992">
    <property type="term" value="C:intraciliary transport particle B"/>
    <property type="evidence" value="ECO:0007669"/>
    <property type="project" value="TreeGrafter"/>
</dbReference>
<reference evidence="9 10" key="1">
    <citation type="submission" date="2020-02" db="EMBL/GenBank/DDBJ databases">
        <title>Draft genome sequence of Haematococcus lacustris strain NIES-144.</title>
        <authorList>
            <person name="Morimoto D."/>
            <person name="Nakagawa S."/>
            <person name="Yoshida T."/>
            <person name="Sawayama S."/>
        </authorList>
    </citation>
    <scope>NUCLEOTIDE SEQUENCE [LARGE SCALE GENOMIC DNA]</scope>
    <source>
        <strain evidence="9 10">NIES-144</strain>
    </source>
</reference>
<dbReference type="GO" id="GO:0042073">
    <property type="term" value="P:intraciliary transport"/>
    <property type="evidence" value="ECO:0007669"/>
    <property type="project" value="TreeGrafter"/>
</dbReference>
<protein>
    <submittedName>
        <fullName evidence="9">WD_REPEATS_REGION domain-containing protein</fullName>
    </submittedName>
</protein>
<gene>
    <name evidence="9" type="ORF">HaLaN_03327</name>
</gene>
<dbReference type="GO" id="GO:0005930">
    <property type="term" value="C:axoneme"/>
    <property type="evidence" value="ECO:0007669"/>
    <property type="project" value="TreeGrafter"/>
</dbReference>
<evidence type="ECO:0000256" key="6">
    <source>
        <dbReference type="ARBA" id="ARBA00023069"/>
    </source>
</evidence>
<dbReference type="AlphaFoldDB" id="A0A699YQE8"/>
<dbReference type="SUPFAM" id="SSF50978">
    <property type="entry name" value="WD40 repeat-like"/>
    <property type="match status" value="1"/>
</dbReference>
<dbReference type="InterPro" id="IPR036322">
    <property type="entry name" value="WD40_repeat_dom_sf"/>
</dbReference>
<dbReference type="InterPro" id="IPR015943">
    <property type="entry name" value="WD40/YVTN_repeat-like_dom_sf"/>
</dbReference>
<dbReference type="Gene3D" id="2.130.10.10">
    <property type="entry name" value="YVTN repeat-like/Quinoprotein amine dehydrogenase"/>
    <property type="match status" value="2"/>
</dbReference>
<keyword evidence="10" id="KW-1185">Reference proteome</keyword>
<dbReference type="Pfam" id="PF00400">
    <property type="entry name" value="WD40"/>
    <property type="match status" value="2"/>
</dbReference>
<dbReference type="EMBL" id="BLLF01000157">
    <property type="protein sequence ID" value="GFH08379.1"/>
    <property type="molecule type" value="Genomic_DNA"/>
</dbReference>
<dbReference type="InterPro" id="IPR001680">
    <property type="entry name" value="WD40_rpt"/>
</dbReference>
<evidence type="ECO:0000256" key="4">
    <source>
        <dbReference type="ARBA" id="ARBA00022737"/>
    </source>
</evidence>
<keyword evidence="3" id="KW-0853">WD repeat</keyword>
<dbReference type="PANTHER" id="PTHR15722">
    <property type="entry name" value="IFT140/172-RELATED"/>
    <property type="match status" value="1"/>
</dbReference>
<name>A0A699YQE8_HAELA</name>
<evidence type="ECO:0000313" key="10">
    <source>
        <dbReference type="Proteomes" id="UP000485058"/>
    </source>
</evidence>
<evidence type="ECO:0000256" key="8">
    <source>
        <dbReference type="ARBA" id="ARBA00038130"/>
    </source>
</evidence>
<keyword evidence="6" id="KW-0969">Cilium</keyword>
<evidence type="ECO:0000256" key="3">
    <source>
        <dbReference type="ARBA" id="ARBA00022574"/>
    </source>
</evidence>
<comment type="subcellular location">
    <subcellularLocation>
        <location evidence="1">Cell projection</location>
        <location evidence="1">Cilium</location>
    </subcellularLocation>
</comment>
<organism evidence="9 10">
    <name type="scientific">Haematococcus lacustris</name>
    <name type="common">Green alga</name>
    <name type="synonym">Haematococcus pluvialis</name>
    <dbReference type="NCBI Taxonomy" id="44745"/>
    <lineage>
        <taxon>Eukaryota</taxon>
        <taxon>Viridiplantae</taxon>
        <taxon>Chlorophyta</taxon>
        <taxon>core chlorophytes</taxon>
        <taxon>Chlorophyceae</taxon>
        <taxon>CS clade</taxon>
        <taxon>Chlamydomonadales</taxon>
        <taxon>Haematococcaceae</taxon>
        <taxon>Haematococcus</taxon>
    </lineage>
</organism>
<sequence>MQLRYLKTVLPPGDGLQKVTSLCWAANNSKMAAVTTDKVVYLFDDNGERKDKFKTKPADASGSANYIVRAMAFSPDSTKLAIAQSDNIVFIYRLGESWTDKKSICNKFLQSSPITCMIWPRGRDDVVFGLADGKVKLGMLKTGKAYTLYAHPDSSYVVSLAASPNGQAVVCGHIDGAIYRFTFPQEEGGAGLSSSQLVQHSSVPYALGWGACIAAAGNDNRVVFYDTNGRELQVFDYSNDEAVREFTSCSFNPSGDTAAFGSYNRFYIYTLNATRKAWEQIFTLPLP</sequence>
<keyword evidence="5" id="KW-0802">TPR repeat</keyword>
<evidence type="ECO:0000256" key="2">
    <source>
        <dbReference type="ARBA" id="ARBA00022473"/>
    </source>
</evidence>
<keyword evidence="2" id="KW-0217">Developmental protein</keyword>
<comment type="caution">
    <text evidence="9">The sequence shown here is derived from an EMBL/GenBank/DDBJ whole genome shotgun (WGS) entry which is preliminary data.</text>
</comment>
<dbReference type="PANTHER" id="PTHR15722:SF2">
    <property type="entry name" value="INTRAFLAGELLAR TRANSPORT PROTEIN 172 HOMOLOG"/>
    <property type="match status" value="1"/>
</dbReference>
<dbReference type="SMART" id="SM00320">
    <property type="entry name" value="WD40"/>
    <property type="match status" value="5"/>
</dbReference>
<accession>A0A699YQE8</accession>